<accession>A0A0E9VMF3</accession>
<organism evidence="1">
    <name type="scientific">Anguilla anguilla</name>
    <name type="common">European freshwater eel</name>
    <name type="synonym">Muraena anguilla</name>
    <dbReference type="NCBI Taxonomy" id="7936"/>
    <lineage>
        <taxon>Eukaryota</taxon>
        <taxon>Metazoa</taxon>
        <taxon>Chordata</taxon>
        <taxon>Craniata</taxon>
        <taxon>Vertebrata</taxon>
        <taxon>Euteleostomi</taxon>
        <taxon>Actinopterygii</taxon>
        <taxon>Neopterygii</taxon>
        <taxon>Teleostei</taxon>
        <taxon>Anguilliformes</taxon>
        <taxon>Anguillidae</taxon>
        <taxon>Anguilla</taxon>
    </lineage>
</organism>
<protein>
    <submittedName>
        <fullName evidence="1">Uncharacterized protein</fullName>
    </submittedName>
</protein>
<evidence type="ECO:0000313" key="1">
    <source>
        <dbReference type="EMBL" id="JAH78408.1"/>
    </source>
</evidence>
<dbReference type="AlphaFoldDB" id="A0A0E9VMF3"/>
<dbReference type="EMBL" id="GBXM01056346">
    <property type="protein sequence ID" value="JAH52231.1"/>
    <property type="molecule type" value="Transcribed_RNA"/>
</dbReference>
<reference evidence="1" key="1">
    <citation type="submission" date="2014-11" db="EMBL/GenBank/DDBJ databases">
        <authorList>
            <person name="Amaro Gonzalez C."/>
        </authorList>
    </citation>
    <scope>NUCLEOTIDE SEQUENCE</scope>
</reference>
<proteinExistence type="predicted"/>
<reference evidence="1" key="2">
    <citation type="journal article" date="2015" name="Fish Shellfish Immunol.">
        <title>Early steps in the European eel (Anguilla anguilla)-Vibrio vulnificus interaction in the gills: Role of the RtxA13 toxin.</title>
        <authorList>
            <person name="Callol A."/>
            <person name="Pajuelo D."/>
            <person name="Ebbesson L."/>
            <person name="Teles M."/>
            <person name="MacKenzie S."/>
            <person name="Amaro C."/>
        </authorList>
    </citation>
    <scope>NUCLEOTIDE SEQUENCE</scope>
</reference>
<sequence length="19" mass="2249">MRQYVQLIVNVAYPTLDPK</sequence>
<dbReference type="EMBL" id="GBXM01030169">
    <property type="protein sequence ID" value="JAH78408.1"/>
    <property type="molecule type" value="Transcribed_RNA"/>
</dbReference>
<name>A0A0E9VMF3_ANGAN</name>